<keyword evidence="2" id="KW-1003">Cell membrane</keyword>
<feature type="transmembrane region" description="Helical" evidence="6">
    <location>
        <begin position="402"/>
        <end position="421"/>
    </location>
</feature>
<feature type="transmembrane region" description="Helical" evidence="6">
    <location>
        <begin position="128"/>
        <end position="149"/>
    </location>
</feature>
<name>A0A1F7GF59_9BACT</name>
<accession>A0A1F7GF59</accession>
<feature type="transmembrane region" description="Helical" evidence="6">
    <location>
        <begin position="49"/>
        <end position="75"/>
    </location>
</feature>
<dbReference type="InterPro" id="IPR050833">
    <property type="entry name" value="Poly_Biosynth_Transport"/>
</dbReference>
<gene>
    <name evidence="7" type="ORF">A2774_00875</name>
</gene>
<evidence type="ECO:0000313" key="8">
    <source>
        <dbReference type="Proteomes" id="UP000177208"/>
    </source>
</evidence>
<dbReference type="PANTHER" id="PTHR30250:SF11">
    <property type="entry name" value="O-ANTIGEN TRANSPORTER-RELATED"/>
    <property type="match status" value="1"/>
</dbReference>
<proteinExistence type="predicted"/>
<feature type="transmembrane region" description="Helical" evidence="6">
    <location>
        <begin position="342"/>
        <end position="363"/>
    </location>
</feature>
<evidence type="ECO:0000256" key="5">
    <source>
        <dbReference type="ARBA" id="ARBA00023136"/>
    </source>
</evidence>
<keyword evidence="3 6" id="KW-0812">Transmembrane</keyword>
<dbReference type="Pfam" id="PF01943">
    <property type="entry name" value="Polysacc_synt"/>
    <property type="match status" value="1"/>
</dbReference>
<reference evidence="7 8" key="1">
    <citation type="journal article" date="2016" name="Nat. Commun.">
        <title>Thousands of microbial genomes shed light on interconnected biogeochemical processes in an aquifer system.</title>
        <authorList>
            <person name="Anantharaman K."/>
            <person name="Brown C.T."/>
            <person name="Hug L.A."/>
            <person name="Sharon I."/>
            <person name="Castelle C.J."/>
            <person name="Probst A.J."/>
            <person name="Thomas B.C."/>
            <person name="Singh A."/>
            <person name="Wilkins M.J."/>
            <person name="Karaoz U."/>
            <person name="Brodie E.L."/>
            <person name="Williams K.H."/>
            <person name="Hubbard S.S."/>
            <person name="Banfield J.F."/>
        </authorList>
    </citation>
    <scope>NUCLEOTIDE SEQUENCE [LARGE SCALE GENOMIC DNA]</scope>
</reference>
<dbReference type="Proteomes" id="UP000177208">
    <property type="component" value="Unassembled WGS sequence"/>
</dbReference>
<evidence type="ECO:0000256" key="6">
    <source>
        <dbReference type="SAM" id="Phobius"/>
    </source>
</evidence>
<feature type="transmembrane region" description="Helical" evidence="6">
    <location>
        <begin position="21"/>
        <end position="43"/>
    </location>
</feature>
<comment type="subcellular location">
    <subcellularLocation>
        <location evidence="1">Cell membrane</location>
        <topology evidence="1">Multi-pass membrane protein</topology>
    </subcellularLocation>
</comment>
<keyword evidence="5 6" id="KW-0472">Membrane</keyword>
<dbReference type="PANTHER" id="PTHR30250">
    <property type="entry name" value="PST FAMILY PREDICTED COLANIC ACID TRANSPORTER"/>
    <property type="match status" value="1"/>
</dbReference>
<keyword evidence="4 6" id="KW-1133">Transmembrane helix</keyword>
<feature type="transmembrane region" description="Helical" evidence="6">
    <location>
        <begin position="370"/>
        <end position="390"/>
    </location>
</feature>
<evidence type="ECO:0008006" key="9">
    <source>
        <dbReference type="Google" id="ProtNLM"/>
    </source>
</evidence>
<feature type="transmembrane region" description="Helical" evidence="6">
    <location>
        <begin position="95"/>
        <end position="116"/>
    </location>
</feature>
<feature type="transmembrane region" description="Helical" evidence="6">
    <location>
        <begin position="161"/>
        <end position="179"/>
    </location>
</feature>
<organism evidence="7 8">
    <name type="scientific">Candidatus Roizmanbacteria bacterium RIFCSPHIGHO2_01_FULL_39_12c</name>
    <dbReference type="NCBI Taxonomy" id="1802031"/>
    <lineage>
        <taxon>Bacteria</taxon>
        <taxon>Candidatus Roizmaniibacteriota</taxon>
    </lineage>
</organism>
<dbReference type="GO" id="GO:0005886">
    <property type="term" value="C:plasma membrane"/>
    <property type="evidence" value="ECO:0007669"/>
    <property type="project" value="UniProtKB-SubCell"/>
</dbReference>
<evidence type="ECO:0000256" key="1">
    <source>
        <dbReference type="ARBA" id="ARBA00004651"/>
    </source>
</evidence>
<evidence type="ECO:0000256" key="2">
    <source>
        <dbReference type="ARBA" id="ARBA00022475"/>
    </source>
</evidence>
<feature type="transmembrane region" description="Helical" evidence="6">
    <location>
        <begin position="185"/>
        <end position="206"/>
    </location>
</feature>
<feature type="transmembrane region" description="Helical" evidence="6">
    <location>
        <begin position="264"/>
        <end position="284"/>
    </location>
</feature>
<feature type="transmembrane region" description="Helical" evidence="6">
    <location>
        <begin position="227"/>
        <end position="244"/>
    </location>
</feature>
<feature type="transmembrane region" description="Helical" evidence="6">
    <location>
        <begin position="305"/>
        <end position="322"/>
    </location>
</feature>
<evidence type="ECO:0000313" key="7">
    <source>
        <dbReference type="EMBL" id="OGK17527.1"/>
    </source>
</evidence>
<dbReference type="InterPro" id="IPR002797">
    <property type="entry name" value="Polysacc_synth"/>
</dbReference>
<sequence length="427" mass="48899">MIPRILNFIKRPTSKNVIINTVGNYLNIFFTAFFALILVRILTPAQYGVLSVLLGIAYVLANILDFGITATIYSYFPSLYEKRTEELYSFIKSTFFYQSFLSLLVIAGLFISFPSLDKVFFKTGAPLWELWLTSFSVLFLIWQNFFQNILFAAKKFLKTNIYLNLSNILKTSVILFLSSAKLVTVGSIIFVFGIIGPAIFFLFIFIEKREVVNKIIRSALDRKEVRFGYTFTYFIASQFFNLGLRMDLFLLSFFRSKTEVGFYGLSQKIILTIITTVISITQVLSPSFSKIRLKNEIISNLKTGFMYLLVPAFLFLALFFTPDQVYELFFTRSFNQTSAITKALSLPFILYALGSLPMLFLLYTVKKPGYILISNVIFFVILTLGCYFLIPRYGVFGPPYAIAFALIVAIFIQVYASLVEFKKMFSS</sequence>
<dbReference type="AlphaFoldDB" id="A0A1F7GF59"/>
<evidence type="ECO:0000256" key="3">
    <source>
        <dbReference type="ARBA" id="ARBA00022692"/>
    </source>
</evidence>
<evidence type="ECO:0000256" key="4">
    <source>
        <dbReference type="ARBA" id="ARBA00022989"/>
    </source>
</evidence>
<protein>
    <recommendedName>
        <fullName evidence="9">Polysaccharide biosynthesis protein C-terminal domain-containing protein</fullName>
    </recommendedName>
</protein>
<dbReference type="EMBL" id="MFZG01000005">
    <property type="protein sequence ID" value="OGK17527.1"/>
    <property type="molecule type" value="Genomic_DNA"/>
</dbReference>
<comment type="caution">
    <text evidence="7">The sequence shown here is derived from an EMBL/GenBank/DDBJ whole genome shotgun (WGS) entry which is preliminary data.</text>
</comment>